<dbReference type="EC" id="7.2.2.8" evidence="3"/>
<evidence type="ECO:0000256" key="5">
    <source>
        <dbReference type="ARBA" id="ARBA00022475"/>
    </source>
</evidence>
<evidence type="ECO:0000256" key="16">
    <source>
        <dbReference type="ARBA" id="ARBA00023065"/>
    </source>
</evidence>
<keyword evidence="17 18" id="KW-0472">Membrane</keyword>
<dbReference type="Gene3D" id="3.40.50.1000">
    <property type="entry name" value="HAD superfamily/HAD-like"/>
    <property type="match status" value="1"/>
</dbReference>
<dbReference type="SFLD" id="SFLDS00003">
    <property type="entry name" value="Haloacid_Dehalogenase"/>
    <property type="match status" value="1"/>
</dbReference>
<dbReference type="InterPro" id="IPR027256">
    <property type="entry name" value="P-typ_ATPase_IB"/>
</dbReference>
<dbReference type="SUPFAM" id="SSF55008">
    <property type="entry name" value="HMA, heavy metal-associated domain"/>
    <property type="match status" value="2"/>
</dbReference>
<dbReference type="Pfam" id="PF00702">
    <property type="entry name" value="Hydrolase"/>
    <property type="match status" value="1"/>
</dbReference>
<evidence type="ECO:0000256" key="6">
    <source>
        <dbReference type="ARBA" id="ARBA00022692"/>
    </source>
</evidence>
<evidence type="ECO:0000256" key="15">
    <source>
        <dbReference type="ARBA" id="ARBA00023008"/>
    </source>
</evidence>
<keyword evidence="22" id="KW-1185">Reference proteome</keyword>
<feature type="domain" description="HMA" evidence="20">
    <location>
        <begin position="14"/>
        <end position="80"/>
    </location>
</feature>
<feature type="transmembrane region" description="Helical" evidence="18">
    <location>
        <begin position="177"/>
        <end position="197"/>
    </location>
</feature>
<evidence type="ECO:0000256" key="11">
    <source>
        <dbReference type="ARBA" id="ARBA00022840"/>
    </source>
</evidence>
<evidence type="ECO:0000256" key="17">
    <source>
        <dbReference type="ARBA" id="ARBA00023136"/>
    </source>
</evidence>
<evidence type="ECO:0000256" key="4">
    <source>
        <dbReference type="ARBA" id="ARBA00022448"/>
    </source>
</evidence>
<evidence type="ECO:0000259" key="20">
    <source>
        <dbReference type="PROSITE" id="PS50846"/>
    </source>
</evidence>
<keyword evidence="13" id="KW-1278">Translocase</keyword>
<dbReference type="NCBIfam" id="TIGR01525">
    <property type="entry name" value="ATPase-IB_hvy"/>
    <property type="match status" value="1"/>
</dbReference>
<evidence type="ECO:0000256" key="10">
    <source>
        <dbReference type="ARBA" id="ARBA00022796"/>
    </source>
</evidence>
<evidence type="ECO:0000256" key="12">
    <source>
        <dbReference type="ARBA" id="ARBA00022842"/>
    </source>
</evidence>
<feature type="transmembrane region" description="Helical" evidence="18">
    <location>
        <begin position="247"/>
        <end position="266"/>
    </location>
</feature>
<dbReference type="Gene3D" id="3.40.1110.10">
    <property type="entry name" value="Calcium-transporting ATPase, cytoplasmic domain N"/>
    <property type="match status" value="1"/>
</dbReference>
<dbReference type="InterPro" id="IPR023299">
    <property type="entry name" value="ATPase_P-typ_cyto_dom_N"/>
</dbReference>
<protein>
    <recommendedName>
        <fullName evidence="3">P-type Cu(+) transporter</fullName>
        <ecNumber evidence="3">7.2.2.8</ecNumber>
    </recommendedName>
</protein>
<dbReference type="GO" id="GO:0043682">
    <property type="term" value="F:P-type divalent copper transporter activity"/>
    <property type="evidence" value="ECO:0007669"/>
    <property type="project" value="TreeGrafter"/>
</dbReference>
<dbReference type="EMBL" id="CP027806">
    <property type="protein sequence ID" value="AXI99536.1"/>
    <property type="molecule type" value="Genomic_DNA"/>
</dbReference>
<dbReference type="PROSITE" id="PS00154">
    <property type="entry name" value="ATPASE_E1_E2"/>
    <property type="match status" value="1"/>
</dbReference>
<evidence type="ECO:0000256" key="2">
    <source>
        <dbReference type="ARBA" id="ARBA00006024"/>
    </source>
</evidence>
<dbReference type="SUPFAM" id="SSF81665">
    <property type="entry name" value="Calcium ATPase, transmembrane domain M"/>
    <property type="match status" value="1"/>
</dbReference>
<dbReference type="GO" id="GO:0140581">
    <property type="term" value="F:P-type monovalent copper transporter activity"/>
    <property type="evidence" value="ECO:0007669"/>
    <property type="project" value="UniProtKB-EC"/>
</dbReference>
<dbReference type="KEGG" id="cprv:CYPRO_0249"/>
<name>A0A345UGD5_9BACT</name>
<dbReference type="AlphaFoldDB" id="A0A345UGD5"/>
<keyword evidence="10" id="KW-0187">Copper transport</keyword>
<dbReference type="FunFam" id="3.30.70.100:FF:000005">
    <property type="entry name" value="Copper-exporting P-type ATPase A"/>
    <property type="match status" value="1"/>
</dbReference>
<dbReference type="GO" id="GO:0016887">
    <property type="term" value="F:ATP hydrolysis activity"/>
    <property type="evidence" value="ECO:0007669"/>
    <property type="project" value="InterPro"/>
</dbReference>
<dbReference type="NCBIfam" id="TIGR01511">
    <property type="entry name" value="ATPase-IB1_Cu"/>
    <property type="match status" value="1"/>
</dbReference>
<keyword evidence="14 18" id="KW-1133">Transmembrane helix</keyword>
<dbReference type="SUPFAM" id="SSF56784">
    <property type="entry name" value="HAD-like"/>
    <property type="match status" value="1"/>
</dbReference>
<dbReference type="PROSITE" id="PS01047">
    <property type="entry name" value="HMA_1"/>
    <property type="match status" value="2"/>
</dbReference>
<dbReference type="InterPro" id="IPR017969">
    <property type="entry name" value="Heavy-metal-associated_CS"/>
</dbReference>
<keyword evidence="5 18" id="KW-1003">Cell membrane</keyword>
<dbReference type="GO" id="GO:0060003">
    <property type="term" value="P:copper ion export"/>
    <property type="evidence" value="ECO:0007669"/>
    <property type="project" value="UniProtKB-ARBA"/>
</dbReference>
<comment type="subcellular location">
    <subcellularLocation>
        <location evidence="1">Cell membrane</location>
        <topology evidence="1">Multi-pass membrane protein</topology>
    </subcellularLocation>
</comment>
<dbReference type="InterPro" id="IPR008250">
    <property type="entry name" value="ATPase_P-typ_transduc_dom_A_sf"/>
</dbReference>
<dbReference type="InterPro" id="IPR036412">
    <property type="entry name" value="HAD-like_sf"/>
</dbReference>
<evidence type="ECO:0000256" key="3">
    <source>
        <dbReference type="ARBA" id="ARBA00012517"/>
    </source>
</evidence>
<organism evidence="21 22">
    <name type="scientific">Cyclonatronum proteinivorum</name>
    <dbReference type="NCBI Taxonomy" id="1457365"/>
    <lineage>
        <taxon>Bacteria</taxon>
        <taxon>Pseudomonadati</taxon>
        <taxon>Balneolota</taxon>
        <taxon>Balneolia</taxon>
        <taxon>Balneolales</taxon>
        <taxon>Cyclonatronaceae</taxon>
        <taxon>Cyclonatronum</taxon>
    </lineage>
</organism>
<dbReference type="InterPro" id="IPR001757">
    <property type="entry name" value="P_typ_ATPase"/>
</dbReference>
<dbReference type="InterPro" id="IPR036163">
    <property type="entry name" value="HMA_dom_sf"/>
</dbReference>
<dbReference type="Pfam" id="PF00122">
    <property type="entry name" value="E1-E2_ATPase"/>
    <property type="match status" value="1"/>
</dbReference>
<dbReference type="GO" id="GO:0005507">
    <property type="term" value="F:copper ion binding"/>
    <property type="evidence" value="ECO:0007669"/>
    <property type="project" value="InterPro"/>
</dbReference>
<dbReference type="InterPro" id="IPR023214">
    <property type="entry name" value="HAD_sf"/>
</dbReference>
<evidence type="ECO:0000256" key="19">
    <source>
        <dbReference type="SAM" id="MobiDB-lite"/>
    </source>
</evidence>
<gene>
    <name evidence="21" type="ORF">CYPRO_0249</name>
</gene>
<dbReference type="PRINTS" id="PR00942">
    <property type="entry name" value="CUATPASEI"/>
</dbReference>
<dbReference type="FunFam" id="3.30.70.100:FF:000001">
    <property type="entry name" value="ATPase copper transporting beta"/>
    <property type="match status" value="1"/>
</dbReference>
<evidence type="ECO:0000256" key="1">
    <source>
        <dbReference type="ARBA" id="ARBA00004651"/>
    </source>
</evidence>
<dbReference type="NCBIfam" id="TIGR01512">
    <property type="entry name" value="ATPase-IB2_Cd"/>
    <property type="match status" value="1"/>
</dbReference>
<dbReference type="OrthoDB" id="9770315at2"/>
<dbReference type="FunFam" id="2.70.150.10:FF:000020">
    <property type="entry name" value="Copper-exporting P-type ATPase A"/>
    <property type="match status" value="1"/>
</dbReference>
<dbReference type="InterPro" id="IPR006122">
    <property type="entry name" value="HMA_Cu_ion-bd"/>
</dbReference>
<evidence type="ECO:0000256" key="14">
    <source>
        <dbReference type="ARBA" id="ARBA00022989"/>
    </source>
</evidence>
<feature type="transmembrane region" description="Helical" evidence="18">
    <location>
        <begin position="794"/>
        <end position="812"/>
    </location>
</feature>
<keyword evidence="12" id="KW-0460">Magnesium</keyword>
<evidence type="ECO:0000256" key="18">
    <source>
        <dbReference type="RuleBase" id="RU362081"/>
    </source>
</evidence>
<dbReference type="InterPro" id="IPR044492">
    <property type="entry name" value="P_typ_ATPase_HD_dom"/>
</dbReference>
<keyword evidence="4" id="KW-0813">Transport</keyword>
<keyword evidence="6 18" id="KW-0812">Transmembrane</keyword>
<dbReference type="InterPro" id="IPR006121">
    <property type="entry name" value="HMA_dom"/>
</dbReference>
<dbReference type="PRINTS" id="PR00119">
    <property type="entry name" value="CATATPASE"/>
</dbReference>
<comment type="similarity">
    <text evidence="2 18">Belongs to the cation transport ATPase (P-type) (TC 3.A.3) family. Type IB subfamily.</text>
</comment>
<accession>A0A345UGD5</accession>
<dbReference type="SFLD" id="SFLDF00027">
    <property type="entry name" value="p-type_atpase"/>
    <property type="match status" value="1"/>
</dbReference>
<proteinExistence type="inferred from homology"/>
<dbReference type="GO" id="GO:0005886">
    <property type="term" value="C:plasma membrane"/>
    <property type="evidence" value="ECO:0007669"/>
    <property type="project" value="UniProtKB-SubCell"/>
</dbReference>
<feature type="transmembrane region" description="Helical" evidence="18">
    <location>
        <begin position="771"/>
        <end position="788"/>
    </location>
</feature>
<feature type="region of interest" description="Disordered" evidence="19">
    <location>
        <begin position="361"/>
        <end position="387"/>
    </location>
</feature>
<feature type="domain" description="HMA" evidence="20">
    <location>
        <begin position="90"/>
        <end position="154"/>
    </location>
</feature>
<dbReference type="InterPro" id="IPR018303">
    <property type="entry name" value="ATPase_P-typ_P_site"/>
</dbReference>
<keyword evidence="15" id="KW-0186">Copper</keyword>
<dbReference type="PANTHER" id="PTHR43520">
    <property type="entry name" value="ATP7, ISOFORM B"/>
    <property type="match status" value="1"/>
</dbReference>
<dbReference type="SUPFAM" id="SSF81653">
    <property type="entry name" value="Calcium ATPase, transduction domain A"/>
    <property type="match status" value="1"/>
</dbReference>
<dbReference type="PROSITE" id="PS01229">
    <property type="entry name" value="COF_2"/>
    <property type="match status" value="1"/>
</dbReference>
<keyword evidence="16" id="KW-0406">Ion transport</keyword>
<evidence type="ECO:0000256" key="13">
    <source>
        <dbReference type="ARBA" id="ARBA00022967"/>
    </source>
</evidence>
<evidence type="ECO:0000256" key="7">
    <source>
        <dbReference type="ARBA" id="ARBA00022723"/>
    </source>
</evidence>
<keyword evidence="7 18" id="KW-0479">Metal-binding</keyword>
<dbReference type="GO" id="GO:0055070">
    <property type="term" value="P:copper ion homeostasis"/>
    <property type="evidence" value="ECO:0007669"/>
    <property type="project" value="TreeGrafter"/>
</dbReference>
<feature type="transmembrane region" description="Helical" evidence="18">
    <location>
        <begin position="278"/>
        <end position="296"/>
    </location>
</feature>
<dbReference type="GO" id="GO:0005524">
    <property type="term" value="F:ATP binding"/>
    <property type="evidence" value="ECO:0007669"/>
    <property type="project" value="UniProtKB-UniRule"/>
</dbReference>
<reference evidence="21 22" key="1">
    <citation type="submission" date="2018-03" db="EMBL/GenBank/DDBJ databases">
        <title>Phenotypic and genomic properties of Cyclonatronum proteinivorum gen. nov., sp. nov., a haloalkaliphilic bacteroidete from soda lakes possessing Na+-translocating rhodopsin.</title>
        <authorList>
            <person name="Toshchakov S.V."/>
            <person name="Korzhenkov A."/>
            <person name="Samarov N.I."/>
            <person name="Kublanov I.V."/>
            <person name="Muntyan M.S."/>
            <person name="Sorokin D.Y."/>
        </authorList>
    </citation>
    <scope>NUCLEOTIDE SEQUENCE [LARGE SCALE GENOMIC DNA]</scope>
    <source>
        <strain evidence="21 22">Omega</strain>
    </source>
</reference>
<evidence type="ECO:0000256" key="8">
    <source>
        <dbReference type="ARBA" id="ARBA00022737"/>
    </source>
</evidence>
<feature type="transmembrane region" description="Helical" evidence="18">
    <location>
        <begin position="203"/>
        <end position="226"/>
    </location>
</feature>
<dbReference type="InterPro" id="IPR023298">
    <property type="entry name" value="ATPase_P-typ_TM_dom_sf"/>
</dbReference>
<feature type="transmembrane region" description="Helical" evidence="18">
    <location>
        <begin position="465"/>
        <end position="486"/>
    </location>
</feature>
<keyword evidence="9 18" id="KW-0547">Nucleotide-binding</keyword>
<evidence type="ECO:0000256" key="9">
    <source>
        <dbReference type="ARBA" id="ARBA00022741"/>
    </source>
</evidence>
<dbReference type="NCBIfam" id="TIGR01494">
    <property type="entry name" value="ATPase_P-type"/>
    <property type="match status" value="1"/>
</dbReference>
<feature type="transmembrane region" description="Helical" evidence="18">
    <location>
        <begin position="431"/>
        <end position="453"/>
    </location>
</feature>
<dbReference type="PANTHER" id="PTHR43520:SF8">
    <property type="entry name" value="P-TYPE CU(+) TRANSPORTER"/>
    <property type="match status" value="1"/>
</dbReference>
<dbReference type="Pfam" id="PF00403">
    <property type="entry name" value="HMA"/>
    <property type="match status" value="2"/>
</dbReference>
<evidence type="ECO:0000313" key="22">
    <source>
        <dbReference type="Proteomes" id="UP000254808"/>
    </source>
</evidence>
<keyword evidence="8" id="KW-0677">Repeat</keyword>
<dbReference type="SFLD" id="SFLDG00002">
    <property type="entry name" value="C1.7:_P-type_atpase_like"/>
    <property type="match status" value="1"/>
</dbReference>
<sequence>MQTPHNMETIKTADRIRLDIKGMSCASCVTGVEKALARVEGVSEVSVNLATNQAEIVCDDDLISYESLIQAVDDAGFEAALPESGRKNGAAHRLKIKGMSCASCVAGVEKAIAKVPGTGDVSVNLATSEARFTRDGADTEAVIQAIEAAGFEAEIIRNDSVAELSASKTDQSFRRRFLIALPLALLVSVMDMGPMFIHSWHEAIHPILFEWNLAQLVLTGFIMFYAGRQFFTGAWKAIRRKSADMNVLVAVGTGAAFLFSGYATFFGREGALVEPMDVYFDTAAVIIALILLGRWMEERARDKSRDALGGLLKLTPPRAHRIDAQGEPVTITLDQVRTGDELLVKAFEQVPVDGEILSGTPSLDESMMTGESVPADKQPGDAVTGGTRNTAQSFRMKAIAVGKETALARLIEAVRRAQGSKPPIQRLVDKLSAVFVPVVIVIALITLLGWMFVEGNPAKAVVNMVAVLIIACPCALGLATPTGIMVGSGRAAEKGILIKDAVTLEEARKADVILLDKTGTLTTGEMQLTGIHTLSDFSEKELLHLAGSVEQESDHPIAQAVVRYTKSKEIKLSRAEQTETQAGTGIRGLVEGKQVQIGSVALLNETGNDAAIRTLISDWQEAGRTVLVVLIDGTIAGLLSISDEPREDAAAFVEQLKALDILPVMVTGDQEKTARYVAGKLGMEQVRFGVKPDEKAEVVKYYQQQGKHVAMVGDGINDAAALVQADLGIALSSGTDLAVSSADITIAGASLAKVVEAITLSRNVLRIIRQNLFWAFVYNSVGIPLAAFGILSPMFAALAMALSSVSVVSNSLRIRKL</sequence>
<dbReference type="NCBIfam" id="TIGR00003">
    <property type="entry name" value="copper ion binding protein"/>
    <property type="match status" value="2"/>
</dbReference>
<evidence type="ECO:0000313" key="21">
    <source>
        <dbReference type="EMBL" id="AXI99536.1"/>
    </source>
</evidence>
<dbReference type="Proteomes" id="UP000254808">
    <property type="component" value="Chromosome"/>
</dbReference>
<dbReference type="Gene3D" id="3.30.70.100">
    <property type="match status" value="2"/>
</dbReference>
<dbReference type="CDD" id="cd00371">
    <property type="entry name" value="HMA"/>
    <property type="match status" value="2"/>
</dbReference>
<dbReference type="Gene3D" id="2.70.150.10">
    <property type="entry name" value="Calcium-transporting ATPase, cytoplasmic transduction domain A"/>
    <property type="match status" value="1"/>
</dbReference>
<dbReference type="PROSITE" id="PS50846">
    <property type="entry name" value="HMA_2"/>
    <property type="match status" value="2"/>
</dbReference>
<dbReference type="CDD" id="cd02094">
    <property type="entry name" value="P-type_ATPase_Cu-like"/>
    <property type="match status" value="1"/>
</dbReference>
<dbReference type="InterPro" id="IPR059000">
    <property type="entry name" value="ATPase_P-type_domA"/>
</dbReference>
<keyword evidence="11 18" id="KW-0067">ATP-binding</keyword>